<dbReference type="AlphaFoldDB" id="A0A7X0F5B6"/>
<keyword evidence="3" id="KW-1185">Reference proteome</keyword>
<protein>
    <submittedName>
        <fullName evidence="2">Uncharacterized protein</fullName>
    </submittedName>
</protein>
<sequence length="52" mass="5227">MLASAGFARLVIGPGAEEGVISPLAGEMSGRTEGGAKKPYLPHSASQHPTHG</sequence>
<proteinExistence type="predicted"/>
<accession>A0A7X0F5B6</accession>
<evidence type="ECO:0000313" key="3">
    <source>
        <dbReference type="Proteomes" id="UP000536262"/>
    </source>
</evidence>
<feature type="region of interest" description="Disordered" evidence="1">
    <location>
        <begin position="18"/>
        <end position="52"/>
    </location>
</feature>
<comment type="caution">
    <text evidence="2">The sequence shown here is derived from an EMBL/GenBank/DDBJ whole genome shotgun (WGS) entry which is preliminary data.</text>
</comment>
<reference evidence="2 3" key="1">
    <citation type="submission" date="2020-08" db="EMBL/GenBank/DDBJ databases">
        <title>Genomic Encyclopedia of Type Strains, Phase IV (KMG-IV): sequencing the most valuable type-strain genomes for metagenomic binning, comparative biology and taxonomic classification.</title>
        <authorList>
            <person name="Goeker M."/>
        </authorList>
    </citation>
    <scope>NUCLEOTIDE SEQUENCE [LARGE SCALE GENOMIC DNA]</scope>
    <source>
        <strain evidence="2 3">DSM 7051</strain>
    </source>
</reference>
<dbReference type="EMBL" id="JACHOU010000002">
    <property type="protein sequence ID" value="MBB6353258.1"/>
    <property type="molecule type" value="Genomic_DNA"/>
</dbReference>
<dbReference type="Proteomes" id="UP000536262">
    <property type="component" value="Unassembled WGS sequence"/>
</dbReference>
<gene>
    <name evidence="2" type="ORF">GGR00_001026</name>
</gene>
<evidence type="ECO:0000313" key="2">
    <source>
        <dbReference type="EMBL" id="MBB6353258.1"/>
    </source>
</evidence>
<organism evidence="2 3">
    <name type="scientific">Aminobacter aganoensis</name>
    <dbReference type="NCBI Taxonomy" id="83264"/>
    <lineage>
        <taxon>Bacteria</taxon>
        <taxon>Pseudomonadati</taxon>
        <taxon>Pseudomonadota</taxon>
        <taxon>Alphaproteobacteria</taxon>
        <taxon>Hyphomicrobiales</taxon>
        <taxon>Phyllobacteriaceae</taxon>
        <taxon>Aminobacter</taxon>
    </lineage>
</organism>
<name>A0A7X0F5B6_9HYPH</name>
<evidence type="ECO:0000256" key="1">
    <source>
        <dbReference type="SAM" id="MobiDB-lite"/>
    </source>
</evidence>